<sequence length="33" mass="3722">MTCPTASLENDRKMHSVQSLKCWPDVSSQNSQI</sequence>
<dbReference type="EMBL" id="GBRH01267023">
    <property type="protein sequence ID" value="JAD30872.1"/>
    <property type="molecule type" value="Transcribed_RNA"/>
</dbReference>
<accession>A0A0A8Z7M7</accession>
<organism evidence="1">
    <name type="scientific">Arundo donax</name>
    <name type="common">Giant reed</name>
    <name type="synonym">Donax arundinaceus</name>
    <dbReference type="NCBI Taxonomy" id="35708"/>
    <lineage>
        <taxon>Eukaryota</taxon>
        <taxon>Viridiplantae</taxon>
        <taxon>Streptophyta</taxon>
        <taxon>Embryophyta</taxon>
        <taxon>Tracheophyta</taxon>
        <taxon>Spermatophyta</taxon>
        <taxon>Magnoliopsida</taxon>
        <taxon>Liliopsida</taxon>
        <taxon>Poales</taxon>
        <taxon>Poaceae</taxon>
        <taxon>PACMAD clade</taxon>
        <taxon>Arundinoideae</taxon>
        <taxon>Arundineae</taxon>
        <taxon>Arundo</taxon>
    </lineage>
</organism>
<dbReference type="AlphaFoldDB" id="A0A0A8Z7M7"/>
<proteinExistence type="predicted"/>
<evidence type="ECO:0000313" key="1">
    <source>
        <dbReference type="EMBL" id="JAD30872.1"/>
    </source>
</evidence>
<reference evidence="1" key="2">
    <citation type="journal article" date="2015" name="Data Brief">
        <title>Shoot transcriptome of the giant reed, Arundo donax.</title>
        <authorList>
            <person name="Barrero R.A."/>
            <person name="Guerrero F.D."/>
            <person name="Moolhuijzen P."/>
            <person name="Goolsby J.A."/>
            <person name="Tidwell J."/>
            <person name="Bellgard S.E."/>
            <person name="Bellgard M.I."/>
        </authorList>
    </citation>
    <scope>NUCLEOTIDE SEQUENCE</scope>
    <source>
        <tissue evidence="1">Shoot tissue taken approximately 20 cm above the soil surface</tissue>
    </source>
</reference>
<protein>
    <submittedName>
        <fullName evidence="1">Uncharacterized protein</fullName>
    </submittedName>
</protein>
<reference evidence="1" key="1">
    <citation type="submission" date="2014-09" db="EMBL/GenBank/DDBJ databases">
        <authorList>
            <person name="Magalhaes I.L.F."/>
            <person name="Oliveira U."/>
            <person name="Santos F.R."/>
            <person name="Vidigal T.H.D.A."/>
            <person name="Brescovit A.D."/>
            <person name="Santos A.J."/>
        </authorList>
    </citation>
    <scope>NUCLEOTIDE SEQUENCE</scope>
    <source>
        <tissue evidence="1">Shoot tissue taken approximately 20 cm above the soil surface</tissue>
    </source>
</reference>
<name>A0A0A8Z7M7_ARUDO</name>